<dbReference type="Gene3D" id="3.30.450.30">
    <property type="entry name" value="Dynein light chain 2a, cytoplasmic"/>
    <property type="match status" value="1"/>
</dbReference>
<dbReference type="InterPro" id="IPR004942">
    <property type="entry name" value="Roadblock/LAMTOR2_dom"/>
</dbReference>
<dbReference type="SUPFAM" id="SSF103196">
    <property type="entry name" value="Roadblock/LC7 domain"/>
    <property type="match status" value="1"/>
</dbReference>
<protein>
    <submittedName>
        <fullName evidence="2">Roadblock/LC7 domain-containing protein</fullName>
    </submittedName>
</protein>
<comment type="caution">
    <text evidence="2">The sequence shown here is derived from an EMBL/GenBank/DDBJ whole genome shotgun (WGS) entry which is preliminary data.</text>
</comment>
<proteinExistence type="predicted"/>
<keyword evidence="3" id="KW-1185">Reference proteome</keyword>
<dbReference type="EMBL" id="JBIAQY010000009">
    <property type="protein sequence ID" value="MFF3570973.1"/>
    <property type="molecule type" value="Genomic_DNA"/>
</dbReference>
<dbReference type="PANTHER" id="PTHR36222">
    <property type="entry name" value="SERINE PROTEASE INHIBITOR RV3364C"/>
    <property type="match status" value="1"/>
</dbReference>
<accession>A0ABW6S3V0</accession>
<evidence type="ECO:0000313" key="2">
    <source>
        <dbReference type="EMBL" id="MFF3570973.1"/>
    </source>
</evidence>
<evidence type="ECO:0000313" key="3">
    <source>
        <dbReference type="Proteomes" id="UP001601992"/>
    </source>
</evidence>
<dbReference type="Proteomes" id="UP001601992">
    <property type="component" value="Unassembled WGS sequence"/>
</dbReference>
<dbReference type="InterPro" id="IPR053141">
    <property type="entry name" value="Mycobact_SerProt_Inhib_Rv3364c"/>
</dbReference>
<gene>
    <name evidence="2" type="ORF">ACFYXQ_24650</name>
</gene>
<sequence length="139" mass="14782">MTTSAHNLDWLLDDLVAHIPGVRHAVVLSTDGLLLGRSSVMPVEDAEHFAAMAATLQGLARSAGHRFAGGNVRQTVIELDHAVMFATSAGPNACLALLTDETANMGMVAYEINQTVHRVGTYLSTAPRQGFGYFDNADS</sequence>
<dbReference type="SMART" id="SM00960">
    <property type="entry name" value="Robl_LC7"/>
    <property type="match status" value="1"/>
</dbReference>
<dbReference type="RefSeq" id="WP_040830506.1">
    <property type="nucleotide sequence ID" value="NZ_JBIAQY010000009.1"/>
</dbReference>
<organism evidence="2 3">
    <name type="scientific">Nocardia jiangxiensis</name>
    <dbReference type="NCBI Taxonomy" id="282685"/>
    <lineage>
        <taxon>Bacteria</taxon>
        <taxon>Bacillati</taxon>
        <taxon>Actinomycetota</taxon>
        <taxon>Actinomycetes</taxon>
        <taxon>Mycobacteriales</taxon>
        <taxon>Nocardiaceae</taxon>
        <taxon>Nocardia</taxon>
    </lineage>
</organism>
<dbReference type="Pfam" id="PF03259">
    <property type="entry name" value="Robl_LC7"/>
    <property type="match status" value="1"/>
</dbReference>
<name>A0ABW6S3V0_9NOCA</name>
<dbReference type="PANTHER" id="PTHR36222:SF1">
    <property type="entry name" value="SERINE PROTEASE INHIBITOR RV3364C"/>
    <property type="match status" value="1"/>
</dbReference>
<evidence type="ECO:0000259" key="1">
    <source>
        <dbReference type="SMART" id="SM00960"/>
    </source>
</evidence>
<reference evidence="2 3" key="1">
    <citation type="submission" date="2024-10" db="EMBL/GenBank/DDBJ databases">
        <title>The Natural Products Discovery Center: Release of the First 8490 Sequenced Strains for Exploring Actinobacteria Biosynthetic Diversity.</title>
        <authorList>
            <person name="Kalkreuter E."/>
            <person name="Kautsar S.A."/>
            <person name="Yang D."/>
            <person name="Bader C.D."/>
            <person name="Teijaro C.N."/>
            <person name="Fluegel L."/>
            <person name="Davis C.M."/>
            <person name="Simpson J.R."/>
            <person name="Lauterbach L."/>
            <person name="Steele A.D."/>
            <person name="Gui C."/>
            <person name="Meng S."/>
            <person name="Li G."/>
            <person name="Viehrig K."/>
            <person name="Ye F."/>
            <person name="Su P."/>
            <person name="Kiefer A.F."/>
            <person name="Nichols A."/>
            <person name="Cepeda A.J."/>
            <person name="Yan W."/>
            <person name="Fan B."/>
            <person name="Jiang Y."/>
            <person name="Adhikari A."/>
            <person name="Zheng C.-J."/>
            <person name="Schuster L."/>
            <person name="Cowan T.M."/>
            <person name="Smanski M.J."/>
            <person name="Chevrette M.G."/>
            <person name="De Carvalho L.P.S."/>
            <person name="Shen B."/>
        </authorList>
    </citation>
    <scope>NUCLEOTIDE SEQUENCE [LARGE SCALE GENOMIC DNA]</scope>
    <source>
        <strain evidence="2 3">NPDC002593</strain>
    </source>
</reference>
<feature type="domain" description="Roadblock/LAMTOR2" evidence="1">
    <location>
        <begin position="9"/>
        <end position="99"/>
    </location>
</feature>